<sequence>MPQKDMTVGKPRRHLLRGITDTNLLMSITIIVFILMYLYAIFGLGEGFLKAQTFFNMLNANAALIILACGMTLVMITGGIDISVGGMTALVSMSSAVFLDKHSGSVFGAMMISLGIGLAFGLIQGFLVAYLDIQPFIVTLAGMFFARGMTTIVNPDQFNVQNEAFVKLKETRIIIPKMGWVNKRGVYIDAYIEIGVIVALVIVAALFLFLKWTKTGRNFYAVGGNKQSALMLGINVKRTTFLAYLMCGILGGIGGFVYFMHVGSGSPSHATGAEMNAIASSIIGGTMLTGGVGNIIGTLFGVLSLALIQNIVSSVGLDDAWWTGITNASMLCIFLVVQSIIIAKRKKTNLSAAKSMETKGVKK</sequence>
<keyword evidence="5 6" id="KW-0472">Membrane</keyword>
<name>A0A1H6KA38_RUMFL</name>
<gene>
    <name evidence="7" type="ORF">SAMN02910265_02326</name>
</gene>
<dbReference type="PANTHER" id="PTHR32196">
    <property type="entry name" value="ABC TRANSPORTER PERMEASE PROTEIN YPHD-RELATED-RELATED"/>
    <property type="match status" value="1"/>
</dbReference>
<dbReference type="AlphaFoldDB" id="A0A1H6KA38"/>
<evidence type="ECO:0000256" key="2">
    <source>
        <dbReference type="ARBA" id="ARBA00022475"/>
    </source>
</evidence>
<evidence type="ECO:0000256" key="1">
    <source>
        <dbReference type="ARBA" id="ARBA00004651"/>
    </source>
</evidence>
<feature type="transmembrane region" description="Helical" evidence="6">
    <location>
        <begin position="54"/>
        <end position="76"/>
    </location>
</feature>
<comment type="subcellular location">
    <subcellularLocation>
        <location evidence="1">Cell membrane</location>
        <topology evidence="1">Multi-pass membrane protein</topology>
    </subcellularLocation>
</comment>
<keyword evidence="2" id="KW-1003">Cell membrane</keyword>
<keyword evidence="3 6" id="KW-0812">Transmembrane</keyword>
<organism evidence="7 8">
    <name type="scientific">Ruminococcus flavefaciens</name>
    <dbReference type="NCBI Taxonomy" id="1265"/>
    <lineage>
        <taxon>Bacteria</taxon>
        <taxon>Bacillati</taxon>
        <taxon>Bacillota</taxon>
        <taxon>Clostridia</taxon>
        <taxon>Eubacteriales</taxon>
        <taxon>Oscillospiraceae</taxon>
        <taxon>Ruminococcus</taxon>
    </lineage>
</organism>
<feature type="transmembrane region" description="Helical" evidence="6">
    <location>
        <begin position="320"/>
        <end position="343"/>
    </location>
</feature>
<proteinExistence type="predicted"/>
<dbReference type="InterPro" id="IPR001851">
    <property type="entry name" value="ABC_transp_permease"/>
</dbReference>
<accession>A0A1H6KA38</accession>
<dbReference type="EMBL" id="FNWV01000008">
    <property type="protein sequence ID" value="SEH72325.1"/>
    <property type="molecule type" value="Genomic_DNA"/>
</dbReference>
<evidence type="ECO:0000256" key="6">
    <source>
        <dbReference type="SAM" id="Phobius"/>
    </source>
</evidence>
<protein>
    <submittedName>
        <fullName evidence="7">Simple sugar transport system permease protein</fullName>
    </submittedName>
</protein>
<reference evidence="7 8" key="1">
    <citation type="submission" date="2016-10" db="EMBL/GenBank/DDBJ databases">
        <authorList>
            <person name="de Groot N.N."/>
        </authorList>
    </citation>
    <scope>NUCLEOTIDE SEQUENCE [LARGE SCALE GENOMIC DNA]</scope>
    <source>
        <strain evidence="7 8">YAD2003</strain>
    </source>
</reference>
<dbReference type="GO" id="GO:0022857">
    <property type="term" value="F:transmembrane transporter activity"/>
    <property type="evidence" value="ECO:0007669"/>
    <property type="project" value="InterPro"/>
</dbReference>
<dbReference type="GO" id="GO:0005886">
    <property type="term" value="C:plasma membrane"/>
    <property type="evidence" value="ECO:0007669"/>
    <property type="project" value="UniProtKB-SubCell"/>
</dbReference>
<feature type="transmembrane region" description="Helical" evidence="6">
    <location>
        <begin position="24"/>
        <end position="42"/>
    </location>
</feature>
<evidence type="ECO:0000256" key="3">
    <source>
        <dbReference type="ARBA" id="ARBA00022692"/>
    </source>
</evidence>
<dbReference type="CDD" id="cd06579">
    <property type="entry name" value="TM_PBP1_transp_AraH_like"/>
    <property type="match status" value="1"/>
</dbReference>
<evidence type="ECO:0000256" key="4">
    <source>
        <dbReference type="ARBA" id="ARBA00022989"/>
    </source>
</evidence>
<feature type="transmembrane region" description="Helical" evidence="6">
    <location>
        <begin position="282"/>
        <end position="308"/>
    </location>
</feature>
<keyword evidence="4 6" id="KW-1133">Transmembrane helix</keyword>
<feature type="transmembrane region" description="Helical" evidence="6">
    <location>
        <begin position="186"/>
        <end position="210"/>
    </location>
</feature>
<dbReference type="Proteomes" id="UP000183190">
    <property type="component" value="Unassembled WGS sequence"/>
</dbReference>
<evidence type="ECO:0000256" key="5">
    <source>
        <dbReference type="ARBA" id="ARBA00023136"/>
    </source>
</evidence>
<evidence type="ECO:0000313" key="7">
    <source>
        <dbReference type="EMBL" id="SEH72325.1"/>
    </source>
</evidence>
<dbReference type="RefSeq" id="WP_081348229.1">
    <property type="nucleotide sequence ID" value="NZ_FNWV01000008.1"/>
</dbReference>
<evidence type="ECO:0000313" key="8">
    <source>
        <dbReference type="Proteomes" id="UP000183190"/>
    </source>
</evidence>
<feature type="transmembrane region" description="Helical" evidence="6">
    <location>
        <begin position="241"/>
        <end position="261"/>
    </location>
</feature>
<dbReference type="Pfam" id="PF02653">
    <property type="entry name" value="BPD_transp_2"/>
    <property type="match status" value="1"/>
</dbReference>
<feature type="transmembrane region" description="Helical" evidence="6">
    <location>
        <begin position="106"/>
        <end position="127"/>
    </location>
</feature>
<keyword evidence="7" id="KW-0762">Sugar transport</keyword>
<dbReference type="PANTHER" id="PTHR32196:SF63">
    <property type="entry name" value="INNER MEMBRANE ABC TRANSPORTER PERMEASE PROTEIN YJFF"/>
    <property type="match status" value="1"/>
</dbReference>
<keyword evidence="7" id="KW-0813">Transport</keyword>
<feature type="transmembrane region" description="Helical" evidence="6">
    <location>
        <begin position="133"/>
        <end position="153"/>
    </location>
</feature>